<name>A0A8S1PUL8_9CILI</name>
<organism evidence="2 3">
    <name type="scientific">Paramecium sonneborni</name>
    <dbReference type="NCBI Taxonomy" id="65129"/>
    <lineage>
        <taxon>Eukaryota</taxon>
        <taxon>Sar</taxon>
        <taxon>Alveolata</taxon>
        <taxon>Ciliophora</taxon>
        <taxon>Intramacronucleata</taxon>
        <taxon>Oligohymenophorea</taxon>
        <taxon>Peniculida</taxon>
        <taxon>Parameciidae</taxon>
        <taxon>Paramecium</taxon>
    </lineage>
</organism>
<comment type="caution">
    <text evidence="2">The sequence shown here is derived from an EMBL/GenBank/DDBJ whole genome shotgun (WGS) entry which is preliminary data.</text>
</comment>
<dbReference type="SMART" id="SM00293">
    <property type="entry name" value="PWWP"/>
    <property type="match status" value="1"/>
</dbReference>
<dbReference type="Proteomes" id="UP000692954">
    <property type="component" value="Unassembled WGS sequence"/>
</dbReference>
<evidence type="ECO:0000313" key="3">
    <source>
        <dbReference type="Proteomes" id="UP000692954"/>
    </source>
</evidence>
<proteinExistence type="predicted"/>
<dbReference type="PROSITE" id="PS50812">
    <property type="entry name" value="PWWP"/>
    <property type="match status" value="1"/>
</dbReference>
<dbReference type="OrthoDB" id="5964980at2759"/>
<sequence length="214" mass="25202">MQFSKNDVFWGKIQGYPYWPCTIAYDRPDQQKCRVFFFGDNEQGELKYQDLKPFEEYFEHYCTQAKKNNNLKVAIEQALSKESHKYLLPSYEKIVRGINHSKVPEQKINKNIPEIKVAPQKQQQPKKIEIFIQKHFKDVKGEAINQILEKCNNNQKKVVKAIKAYSSLQAGIINKIFNLETFQNYYDSSINTSKNENYSILDNLLDPSEIKIFF</sequence>
<accession>A0A8S1PUL8</accession>
<protein>
    <recommendedName>
        <fullName evidence="1">PWWP domain-containing protein</fullName>
    </recommendedName>
</protein>
<dbReference type="EMBL" id="CAJJDN010000087">
    <property type="protein sequence ID" value="CAD8106701.1"/>
    <property type="molecule type" value="Genomic_DNA"/>
</dbReference>
<evidence type="ECO:0000259" key="1">
    <source>
        <dbReference type="PROSITE" id="PS50812"/>
    </source>
</evidence>
<dbReference type="CDD" id="cd05162">
    <property type="entry name" value="PWWP"/>
    <property type="match status" value="1"/>
</dbReference>
<gene>
    <name evidence="2" type="ORF">PSON_ATCC_30995.1.T0870115</name>
</gene>
<dbReference type="Pfam" id="PF00855">
    <property type="entry name" value="PWWP"/>
    <property type="match status" value="1"/>
</dbReference>
<feature type="domain" description="PWWP" evidence="1">
    <location>
        <begin position="5"/>
        <end position="57"/>
    </location>
</feature>
<keyword evidence="3" id="KW-1185">Reference proteome</keyword>
<dbReference type="InterPro" id="IPR000313">
    <property type="entry name" value="PWWP_dom"/>
</dbReference>
<reference evidence="2" key="1">
    <citation type="submission" date="2021-01" db="EMBL/GenBank/DDBJ databases">
        <authorList>
            <consortium name="Genoscope - CEA"/>
            <person name="William W."/>
        </authorList>
    </citation>
    <scope>NUCLEOTIDE SEQUENCE</scope>
</reference>
<dbReference type="AlphaFoldDB" id="A0A8S1PUL8"/>
<evidence type="ECO:0000313" key="2">
    <source>
        <dbReference type="EMBL" id="CAD8106701.1"/>
    </source>
</evidence>